<evidence type="ECO:0000313" key="2">
    <source>
        <dbReference type="Proteomes" id="UP001356427"/>
    </source>
</evidence>
<reference evidence="1 2" key="1">
    <citation type="submission" date="2021-04" db="EMBL/GenBank/DDBJ databases">
        <authorList>
            <person name="De Guttry C."/>
            <person name="Zahm M."/>
            <person name="Klopp C."/>
            <person name="Cabau C."/>
            <person name="Louis A."/>
            <person name="Berthelot C."/>
            <person name="Parey E."/>
            <person name="Roest Crollius H."/>
            <person name="Montfort J."/>
            <person name="Robinson-Rechavi M."/>
            <person name="Bucao C."/>
            <person name="Bouchez O."/>
            <person name="Gislard M."/>
            <person name="Lluch J."/>
            <person name="Milhes M."/>
            <person name="Lampietro C."/>
            <person name="Lopez Roques C."/>
            <person name="Donnadieu C."/>
            <person name="Braasch I."/>
            <person name="Desvignes T."/>
            <person name="Postlethwait J."/>
            <person name="Bobe J."/>
            <person name="Wedekind C."/>
            <person name="Guiguen Y."/>
        </authorList>
    </citation>
    <scope>NUCLEOTIDE SEQUENCE [LARGE SCALE GENOMIC DNA]</scope>
    <source>
        <strain evidence="1">Cs_M1</strain>
        <tissue evidence="1">Blood</tissue>
    </source>
</reference>
<dbReference type="Proteomes" id="UP001356427">
    <property type="component" value="Unassembled WGS sequence"/>
</dbReference>
<accession>A0AAN8KEK2</accession>
<sequence>MDIDKITKELAEKAIREAVHTVLTDESHGEFSSLRIMELKCIEMSKTPKAQSTLESVKLPKDNDDNLESGSCDDSLIAEPHAYQADAIKASLNTEIHSVVTEATVVYANQPEALSSEVLLGTEGNGDHADHAVVGSQTSDCDYDLASVEWLDPGWHTALVLMETLVSPGNDPDLTVSDSSEVSLITDNLPVVDSAVDSRGQQRAEDDLQGTDQLLMRSCADCVTTEKHCAVPSEDSLNSDKEISLNIKDHDDRPAVHFNRDCVSTSDQSLSPVATALGSIVTVDSFNKALLVSNKLDQDKDNPIDQPVVKSQTTENQINPTSVLESNQPLINETLEDNIISAPDDRPLFTTDRIGSRLIEMLLSRMHLGNVITCHDDQSLKSDSDDIVDHLAHNSHSHHVCESVVRPKAQVQLSGHTCSPSYDTDDCRRYAQDRIKMEYKFKYSRDQKSAWVSVPHYILTRGESVTQRMEGEKKYGEKEWEKCSSQCDRHSLI</sequence>
<organism evidence="1 2">
    <name type="scientific">Coregonus suidteri</name>
    <dbReference type="NCBI Taxonomy" id="861788"/>
    <lineage>
        <taxon>Eukaryota</taxon>
        <taxon>Metazoa</taxon>
        <taxon>Chordata</taxon>
        <taxon>Craniata</taxon>
        <taxon>Vertebrata</taxon>
        <taxon>Euteleostomi</taxon>
        <taxon>Actinopterygii</taxon>
        <taxon>Neopterygii</taxon>
        <taxon>Teleostei</taxon>
        <taxon>Protacanthopterygii</taxon>
        <taxon>Salmoniformes</taxon>
        <taxon>Salmonidae</taxon>
        <taxon>Coregoninae</taxon>
        <taxon>Coregonus</taxon>
    </lineage>
</organism>
<gene>
    <name evidence="1" type="ORF">J4Q44_G00394070</name>
</gene>
<proteinExistence type="predicted"/>
<keyword evidence="2" id="KW-1185">Reference proteome</keyword>
<dbReference type="EMBL" id="JAGTTL010003359">
    <property type="protein sequence ID" value="KAK6269276.1"/>
    <property type="molecule type" value="Genomic_DNA"/>
</dbReference>
<feature type="non-terminal residue" evidence="1">
    <location>
        <position position="493"/>
    </location>
</feature>
<dbReference type="AlphaFoldDB" id="A0AAN8KEK2"/>
<protein>
    <submittedName>
        <fullName evidence="1">Uncharacterized protein</fullName>
    </submittedName>
</protein>
<evidence type="ECO:0000313" key="1">
    <source>
        <dbReference type="EMBL" id="KAK6269276.1"/>
    </source>
</evidence>
<comment type="caution">
    <text evidence="1">The sequence shown here is derived from an EMBL/GenBank/DDBJ whole genome shotgun (WGS) entry which is preliminary data.</text>
</comment>
<name>A0AAN8KEK2_9TELE</name>